<feature type="domain" description="DNA topoisomerase I catalytic core eukaryotic-type" evidence="8">
    <location>
        <begin position="80"/>
        <end position="285"/>
    </location>
</feature>
<feature type="domain" description="DNA topoisomerase IB N-terminal" evidence="9">
    <location>
        <begin position="21"/>
        <end position="68"/>
    </location>
</feature>
<keyword evidence="6" id="KW-0413">Isomerase</keyword>
<evidence type="ECO:0000256" key="7">
    <source>
        <dbReference type="SAM" id="MobiDB-lite"/>
    </source>
</evidence>
<evidence type="ECO:0000256" key="6">
    <source>
        <dbReference type="ARBA" id="ARBA00023235"/>
    </source>
</evidence>
<evidence type="ECO:0000313" key="11">
    <source>
        <dbReference type="Proteomes" id="UP000756387"/>
    </source>
</evidence>
<evidence type="ECO:0000259" key="9">
    <source>
        <dbReference type="Pfam" id="PF21338"/>
    </source>
</evidence>
<dbReference type="RefSeq" id="WP_193637633.1">
    <property type="nucleotide sequence ID" value="NZ_JADCSA010000005.1"/>
</dbReference>
<dbReference type="SUPFAM" id="SSF55869">
    <property type="entry name" value="DNA topoisomerase I domain"/>
    <property type="match status" value="1"/>
</dbReference>
<gene>
    <name evidence="10" type="ORF">IEQ44_06510</name>
</gene>
<dbReference type="EMBL" id="JADCSA010000005">
    <property type="protein sequence ID" value="MBE7324299.1"/>
    <property type="molecule type" value="Genomic_DNA"/>
</dbReference>
<evidence type="ECO:0000256" key="1">
    <source>
        <dbReference type="ARBA" id="ARBA00000213"/>
    </source>
</evidence>
<dbReference type="InterPro" id="IPR049331">
    <property type="entry name" value="Top1B_N_bact"/>
</dbReference>
<dbReference type="Gene3D" id="1.10.132.120">
    <property type="match status" value="1"/>
</dbReference>
<comment type="similarity">
    <text evidence="2">Belongs to the type IB topoisomerase family.</text>
</comment>
<dbReference type="InterPro" id="IPR001631">
    <property type="entry name" value="TopoI"/>
</dbReference>
<keyword evidence="11" id="KW-1185">Reference proteome</keyword>
<accession>A0ABR9RRV7</accession>
<dbReference type="EC" id="5.6.2.1" evidence="3"/>
<evidence type="ECO:0000256" key="4">
    <source>
        <dbReference type="ARBA" id="ARBA00023029"/>
    </source>
</evidence>
<dbReference type="InterPro" id="IPR051062">
    <property type="entry name" value="Topoisomerase_IB"/>
</dbReference>
<dbReference type="PANTHER" id="PTHR10290">
    <property type="entry name" value="DNA TOPOISOMERASE I"/>
    <property type="match status" value="1"/>
</dbReference>
<dbReference type="InterPro" id="IPR035447">
    <property type="entry name" value="DNA_topo_I_N_sf"/>
</dbReference>
<evidence type="ECO:0000256" key="5">
    <source>
        <dbReference type="ARBA" id="ARBA00023125"/>
    </source>
</evidence>
<name>A0ABR9RRV7_9ACTN</name>
<keyword evidence="5" id="KW-0238">DNA-binding</keyword>
<proteinExistence type="inferred from homology"/>
<organism evidence="10 11">
    <name type="scientific">Nocardioides malaquae</name>
    <dbReference type="NCBI Taxonomy" id="2773426"/>
    <lineage>
        <taxon>Bacteria</taxon>
        <taxon>Bacillati</taxon>
        <taxon>Actinomycetota</taxon>
        <taxon>Actinomycetes</taxon>
        <taxon>Propionibacteriales</taxon>
        <taxon>Nocardioidaceae</taxon>
        <taxon>Nocardioides</taxon>
    </lineage>
</organism>
<evidence type="ECO:0000259" key="8">
    <source>
        <dbReference type="Pfam" id="PF01028"/>
    </source>
</evidence>
<evidence type="ECO:0000313" key="10">
    <source>
        <dbReference type="EMBL" id="MBE7324299.1"/>
    </source>
</evidence>
<feature type="region of interest" description="Disordered" evidence="7">
    <location>
        <begin position="1"/>
        <end position="21"/>
    </location>
</feature>
<dbReference type="PANTHER" id="PTHR10290:SF3">
    <property type="entry name" value="DNA TOPOISOMERASE 1"/>
    <property type="match status" value="1"/>
</dbReference>
<dbReference type="Pfam" id="PF01028">
    <property type="entry name" value="Topoisom_I"/>
    <property type="match status" value="1"/>
</dbReference>
<dbReference type="SUPFAM" id="SSF56349">
    <property type="entry name" value="DNA breaking-rejoining enzymes"/>
    <property type="match status" value="1"/>
</dbReference>
<sequence length="337" mass="37077">MALRQSSPEEPGWTRRRSGKGFSWRDADGHLLGPADRDRAKALVIPPAWEDVWVCADPNGHLQAVGTDAAGRRQYLYHPQWRAQRDAEKFERSLAFGQALGRARGLVSKHLADEDVTARRACAVAFRLLDRGSFRIGSDVYADENGSFGLTTLRPDHVRLSKGVLTFDFVGKSEVEHHVEVDDPDVIDAICTMRRRRSAKGTLLAYRDGSVWRQLAPEAVNDYIRQVTRLDVTAKDFRTWHGTLVAAATLGLAGPRSSEKEQQVEIRGAVQAAADLLGNTPALARSAYVDPRVLTAYEEGRVVPAACARRALGDVARLRPLELALLKLIRAGEAVAA</sequence>
<evidence type="ECO:0000256" key="3">
    <source>
        <dbReference type="ARBA" id="ARBA00012891"/>
    </source>
</evidence>
<protein>
    <recommendedName>
        <fullName evidence="3">DNA topoisomerase</fullName>
        <ecNumber evidence="3">5.6.2.1</ecNumber>
    </recommendedName>
</protein>
<dbReference type="Gene3D" id="3.90.15.10">
    <property type="entry name" value="Topoisomerase I, Chain A, domain 3"/>
    <property type="match status" value="1"/>
</dbReference>
<dbReference type="Proteomes" id="UP000756387">
    <property type="component" value="Unassembled WGS sequence"/>
</dbReference>
<comment type="catalytic activity">
    <reaction evidence="1">
        <text>ATP-independent breakage of single-stranded DNA, followed by passage and rejoining.</text>
        <dbReference type="EC" id="5.6.2.1"/>
    </reaction>
</comment>
<dbReference type="PRINTS" id="PR00416">
    <property type="entry name" value="EUTPISMRASEI"/>
</dbReference>
<dbReference type="Gene3D" id="3.30.66.10">
    <property type="entry name" value="DNA topoisomerase I domain"/>
    <property type="match status" value="1"/>
</dbReference>
<dbReference type="Pfam" id="PF21338">
    <property type="entry name" value="Top1B_N_bact"/>
    <property type="match status" value="1"/>
</dbReference>
<evidence type="ECO:0000256" key="2">
    <source>
        <dbReference type="ARBA" id="ARBA00006645"/>
    </source>
</evidence>
<dbReference type="InterPro" id="IPR011010">
    <property type="entry name" value="DNA_brk_join_enz"/>
</dbReference>
<dbReference type="PROSITE" id="PS52038">
    <property type="entry name" value="TOPO_IB_2"/>
    <property type="match status" value="1"/>
</dbReference>
<dbReference type="InterPro" id="IPR014711">
    <property type="entry name" value="TopoI_cat_a-hlx-sub_euk"/>
</dbReference>
<comment type="caution">
    <text evidence="10">The sequence shown here is derived from an EMBL/GenBank/DDBJ whole genome shotgun (WGS) entry which is preliminary data.</text>
</comment>
<dbReference type="InterPro" id="IPR013500">
    <property type="entry name" value="TopoI_cat_euk"/>
</dbReference>
<keyword evidence="4" id="KW-0799">Topoisomerase</keyword>
<reference evidence="10 11" key="1">
    <citation type="submission" date="2020-10" db="EMBL/GenBank/DDBJ databases">
        <title>Nocardioides sp. isolated from sludge.</title>
        <authorList>
            <person name="Zhang X."/>
        </authorList>
    </citation>
    <scope>NUCLEOTIDE SEQUENCE [LARGE SCALE GENOMIC DNA]</scope>
    <source>
        <strain evidence="10 11">Y6</strain>
    </source>
</reference>